<name>A0A6N6VLF6_9HYPH</name>
<dbReference type="EMBL" id="WESC01000001">
    <property type="protein sequence ID" value="KAB7742618.1"/>
    <property type="molecule type" value="Genomic_DNA"/>
</dbReference>
<reference evidence="3 4" key="1">
    <citation type="submission" date="2019-09" db="EMBL/GenBank/DDBJ databases">
        <title>Parvibaculum sedimenti sp. nov., isolated from sediment.</title>
        <authorList>
            <person name="Wang Y."/>
        </authorList>
    </citation>
    <scope>NUCLEOTIDE SEQUENCE [LARGE SCALE GENOMIC DNA]</scope>
    <source>
        <strain evidence="3 4">HXT-9</strain>
    </source>
</reference>
<feature type="domain" description="SH3b" evidence="2">
    <location>
        <begin position="107"/>
        <end position="170"/>
    </location>
</feature>
<evidence type="ECO:0000256" key="1">
    <source>
        <dbReference type="SAM" id="MobiDB-lite"/>
    </source>
</evidence>
<dbReference type="Gene3D" id="2.30.30.40">
    <property type="entry name" value="SH3 Domains"/>
    <property type="match status" value="1"/>
</dbReference>
<feature type="region of interest" description="Disordered" evidence="1">
    <location>
        <begin position="68"/>
        <end position="102"/>
    </location>
</feature>
<accession>A0A6N6VLF6</accession>
<dbReference type="Pfam" id="PF06347">
    <property type="entry name" value="SH3_4"/>
    <property type="match status" value="2"/>
</dbReference>
<proteinExistence type="predicted"/>
<dbReference type="InterPro" id="IPR003646">
    <property type="entry name" value="SH3-like_bac-type"/>
</dbReference>
<dbReference type="InterPro" id="IPR010466">
    <property type="entry name" value="DUF1058"/>
</dbReference>
<gene>
    <name evidence="3" type="ORF">F2P47_00335</name>
</gene>
<evidence type="ECO:0000313" key="3">
    <source>
        <dbReference type="EMBL" id="KAB7742618.1"/>
    </source>
</evidence>
<feature type="compositionally biased region" description="Basic residues" evidence="1">
    <location>
        <begin position="15"/>
        <end position="24"/>
    </location>
</feature>
<dbReference type="AlphaFoldDB" id="A0A6N6VLF6"/>
<keyword evidence="4" id="KW-1185">Reference proteome</keyword>
<dbReference type="SMART" id="SM00287">
    <property type="entry name" value="SH3b"/>
    <property type="match status" value="1"/>
</dbReference>
<comment type="caution">
    <text evidence="3">The sequence shown here is derived from an EMBL/GenBank/DDBJ whole genome shotgun (WGS) entry which is preliminary data.</text>
</comment>
<protein>
    <recommendedName>
        <fullName evidence="2">SH3b domain-containing protein</fullName>
    </recommendedName>
</protein>
<dbReference type="Proteomes" id="UP000468901">
    <property type="component" value="Unassembled WGS sequence"/>
</dbReference>
<feature type="region of interest" description="Disordered" evidence="1">
    <location>
        <begin position="1"/>
        <end position="24"/>
    </location>
</feature>
<sequence>MPLHNAPSALTRSPRPCHKGARAPKRKATIIAIYRPHRHDAGSVLRKAGGAALCLLLIAGLSPAEAKTEKAEKTEKPAAAQQFLPPDPAIGAPPKRTVGTTSGLPVPRFVSLKSGRINVRRGPGDDYPIEWVFAKKGLPVEVTAESDQWRRIRDNEGDIGWVWHSMLDGRRTAIVQNKTHTGEPVALLTEPNPTAGIIAYAEPGVIAQIKACKAAWCELKASGYEGWVERSSIWGTYSDENFE</sequence>
<evidence type="ECO:0000313" key="4">
    <source>
        <dbReference type="Proteomes" id="UP000468901"/>
    </source>
</evidence>
<evidence type="ECO:0000259" key="2">
    <source>
        <dbReference type="SMART" id="SM00287"/>
    </source>
</evidence>
<organism evidence="3 4">
    <name type="scientific">Parvibaculum sedimenti</name>
    <dbReference type="NCBI Taxonomy" id="2608632"/>
    <lineage>
        <taxon>Bacteria</taxon>
        <taxon>Pseudomonadati</taxon>
        <taxon>Pseudomonadota</taxon>
        <taxon>Alphaproteobacteria</taxon>
        <taxon>Hyphomicrobiales</taxon>
        <taxon>Parvibaculaceae</taxon>
        <taxon>Parvibaculum</taxon>
    </lineage>
</organism>